<dbReference type="PANTHER" id="PTHR43877:SF2">
    <property type="entry name" value="AMINOALKYLPHOSPHONATE N-ACETYLTRANSFERASE-RELATED"/>
    <property type="match status" value="1"/>
</dbReference>
<dbReference type="InterPro" id="IPR050832">
    <property type="entry name" value="Bact_Acetyltransf"/>
</dbReference>
<dbReference type="PROSITE" id="PS51186">
    <property type="entry name" value="GNAT"/>
    <property type="match status" value="1"/>
</dbReference>
<dbReference type="SUPFAM" id="SSF55729">
    <property type="entry name" value="Acyl-CoA N-acyltransferases (Nat)"/>
    <property type="match status" value="1"/>
</dbReference>
<evidence type="ECO:0000256" key="2">
    <source>
        <dbReference type="ARBA" id="ARBA00023315"/>
    </source>
</evidence>
<organism evidence="4 5">
    <name type="scientific">Mycobacterium europaeum</name>
    <dbReference type="NCBI Taxonomy" id="761804"/>
    <lineage>
        <taxon>Bacteria</taxon>
        <taxon>Bacillati</taxon>
        <taxon>Actinomycetota</taxon>
        <taxon>Actinomycetes</taxon>
        <taxon>Mycobacteriales</taxon>
        <taxon>Mycobacteriaceae</taxon>
        <taxon>Mycobacterium</taxon>
        <taxon>Mycobacterium simiae complex</taxon>
    </lineage>
</organism>
<dbReference type="EMBL" id="CTEC01000001">
    <property type="protein sequence ID" value="CQD09693.1"/>
    <property type="molecule type" value="Genomic_DNA"/>
</dbReference>
<sequence>MVRSEALDGDVVQPSSAPAADRELRFVSATHDDLLARPLLAELADEYAQRYGGTPNTHLSWLPVPASLLAPPDGGLLIGVLDGLPVTGGAFLRYDAETAELKRIWTDRTHRRRGYARVLLAALEAEAAARGYRRLYLITGNRQPEAEALYDATGYIRVPADPQPSWGSFVPIAFEKILVAGSR</sequence>
<feature type="domain" description="N-acetyltransferase" evidence="3">
    <location>
        <begin position="24"/>
        <end position="181"/>
    </location>
</feature>
<dbReference type="PANTHER" id="PTHR43877">
    <property type="entry name" value="AMINOALKYLPHOSPHONATE N-ACETYLTRANSFERASE-RELATED-RELATED"/>
    <property type="match status" value="1"/>
</dbReference>
<protein>
    <submittedName>
        <fullName evidence="4">Acetyltransferase, gnat family protein</fullName>
    </submittedName>
</protein>
<evidence type="ECO:0000259" key="3">
    <source>
        <dbReference type="PROSITE" id="PS51186"/>
    </source>
</evidence>
<dbReference type="InterPro" id="IPR000182">
    <property type="entry name" value="GNAT_dom"/>
</dbReference>
<evidence type="ECO:0000313" key="5">
    <source>
        <dbReference type="Proteomes" id="UP000199601"/>
    </source>
</evidence>
<evidence type="ECO:0000313" key="4">
    <source>
        <dbReference type="EMBL" id="CQD09693.1"/>
    </source>
</evidence>
<evidence type="ECO:0000256" key="1">
    <source>
        <dbReference type="ARBA" id="ARBA00022679"/>
    </source>
</evidence>
<proteinExistence type="predicted"/>
<dbReference type="GO" id="GO:0016747">
    <property type="term" value="F:acyltransferase activity, transferring groups other than amino-acyl groups"/>
    <property type="evidence" value="ECO:0007669"/>
    <property type="project" value="InterPro"/>
</dbReference>
<name>A0A0U1D7N6_9MYCO</name>
<reference evidence="5" key="1">
    <citation type="submission" date="2015-03" db="EMBL/GenBank/DDBJ databases">
        <authorList>
            <person name="Urmite Genomes"/>
        </authorList>
    </citation>
    <scope>NUCLEOTIDE SEQUENCE [LARGE SCALE GENOMIC DNA]</scope>
    <source>
        <strain evidence="5">CSUR P1344</strain>
    </source>
</reference>
<dbReference type="InterPro" id="IPR016181">
    <property type="entry name" value="Acyl_CoA_acyltransferase"/>
</dbReference>
<gene>
    <name evidence="4" type="ORF">BN000_01981</name>
</gene>
<keyword evidence="2" id="KW-0012">Acyltransferase</keyword>
<keyword evidence="5" id="KW-1185">Reference proteome</keyword>
<dbReference type="Proteomes" id="UP000199601">
    <property type="component" value="Unassembled WGS sequence"/>
</dbReference>
<keyword evidence="1 4" id="KW-0808">Transferase</keyword>
<dbReference type="Pfam" id="PF00583">
    <property type="entry name" value="Acetyltransf_1"/>
    <property type="match status" value="1"/>
</dbReference>
<accession>A0A0U1D7N6</accession>
<dbReference type="AlphaFoldDB" id="A0A0U1D7N6"/>
<dbReference type="Gene3D" id="3.40.630.30">
    <property type="match status" value="1"/>
</dbReference>